<sequence>MLTVISSSLPHSCAPDSADTIELFQLTEPFHPTLQENAIGRTFRPSVFSEWCLWQQKYFRAIEIWRELNDGRGAAQFPEGANSFIGDWNRIDFWIRTIGHALW</sequence>
<dbReference type="EMBL" id="BPLQ01010622">
    <property type="protein sequence ID" value="GIY51957.1"/>
    <property type="molecule type" value="Genomic_DNA"/>
</dbReference>
<evidence type="ECO:0000313" key="2">
    <source>
        <dbReference type="Proteomes" id="UP001054837"/>
    </source>
</evidence>
<comment type="caution">
    <text evidence="1">The sequence shown here is derived from an EMBL/GenBank/DDBJ whole genome shotgun (WGS) entry which is preliminary data.</text>
</comment>
<reference evidence="1 2" key="1">
    <citation type="submission" date="2021-06" db="EMBL/GenBank/DDBJ databases">
        <title>Caerostris darwini draft genome.</title>
        <authorList>
            <person name="Kono N."/>
            <person name="Arakawa K."/>
        </authorList>
    </citation>
    <scope>NUCLEOTIDE SEQUENCE [LARGE SCALE GENOMIC DNA]</scope>
</reference>
<gene>
    <name evidence="1" type="ORF">CDAR_597251</name>
</gene>
<dbReference type="AlphaFoldDB" id="A0AAV4U2R6"/>
<keyword evidence="2" id="KW-1185">Reference proteome</keyword>
<name>A0AAV4U2R6_9ARAC</name>
<organism evidence="1 2">
    <name type="scientific">Caerostris darwini</name>
    <dbReference type="NCBI Taxonomy" id="1538125"/>
    <lineage>
        <taxon>Eukaryota</taxon>
        <taxon>Metazoa</taxon>
        <taxon>Ecdysozoa</taxon>
        <taxon>Arthropoda</taxon>
        <taxon>Chelicerata</taxon>
        <taxon>Arachnida</taxon>
        <taxon>Araneae</taxon>
        <taxon>Araneomorphae</taxon>
        <taxon>Entelegynae</taxon>
        <taxon>Araneoidea</taxon>
        <taxon>Araneidae</taxon>
        <taxon>Caerostris</taxon>
    </lineage>
</organism>
<proteinExistence type="predicted"/>
<dbReference type="Proteomes" id="UP001054837">
    <property type="component" value="Unassembled WGS sequence"/>
</dbReference>
<protein>
    <submittedName>
        <fullName evidence="1">Uncharacterized protein</fullName>
    </submittedName>
</protein>
<evidence type="ECO:0000313" key="1">
    <source>
        <dbReference type="EMBL" id="GIY51957.1"/>
    </source>
</evidence>
<accession>A0AAV4U2R6</accession>